<dbReference type="Pfam" id="PF00672">
    <property type="entry name" value="HAMP"/>
    <property type="match status" value="1"/>
</dbReference>
<dbReference type="RefSeq" id="WP_406792338.1">
    <property type="nucleotide sequence ID" value="NZ_JBJHZX010000016.1"/>
</dbReference>
<proteinExistence type="inferred from homology"/>
<dbReference type="Pfam" id="PF00015">
    <property type="entry name" value="MCPsignal"/>
    <property type="match status" value="1"/>
</dbReference>
<sequence length="671" mass="73633">MLKNFKLNSIWSKLSFIVITFTLLFIMVVSISSNYIVKNSLYENSLNEIEEKSNTFASNIEDLKQKSLNACDWFENSSRLVEALSTQNRAAALDLGKTALKSFGIDYLVITDKEGNVFIRAHEPNEYGDNIANQVNIKKALNGEKSVGIENGEVVKYSIRAGVPLKDNNGNIIGAVSLGYILSNNAFLDKQKKLFGYDITIFYGNERIATTIKDKNGKRIIGTKTENTSIINDVLKNGQSYYGKCIINNENYVGGYKPIIDVSGKPSGMIFIGEKADFINSLVNKLIASQGVILLICGVLLIVCMLVFIRFFIMNKILQLTSNFKEISEGHGDLTKRILITSKDEIGELSMYFNKFMESIHSIVKIIVAEVNKVNRAVSITNDNIAVLAKNLVETSETVEKLSVGMEETAASTEEINASTVEIGTAIEDITTKTQDGTTSVNEISIKANELKENAKLSQTDANKIKLEINEAVNNAIIKSKEVDKIKELTDFILQISAQTNLLALNASIESARAGEAGRGFSVVAEEIRKLAESSEATVNEMQNIISSVFEAVNSLSENSKKSLDFIDIQVVKGYEELVETGESYNKDSIFIEGLMTDLSSTSEELLASIKIISEVVDNISKASSEGANGVSNIAEKISIITDNANEIKLETDIIKKSSAELNSIALKFTI</sequence>
<evidence type="ECO:0000256" key="7">
    <source>
        <dbReference type="ARBA" id="ARBA00029447"/>
    </source>
</evidence>
<dbReference type="PANTHER" id="PTHR32089:SF112">
    <property type="entry name" value="LYSOZYME-LIKE PROTEIN-RELATED"/>
    <property type="match status" value="1"/>
</dbReference>
<protein>
    <submittedName>
        <fullName evidence="12">Methyl-accepting chemotaxis protein</fullName>
    </submittedName>
</protein>
<keyword evidence="2" id="KW-1003">Cell membrane</keyword>
<evidence type="ECO:0000256" key="6">
    <source>
        <dbReference type="ARBA" id="ARBA00023224"/>
    </source>
</evidence>
<keyword evidence="3 9" id="KW-0812">Transmembrane</keyword>
<name>A0ABW8SJL5_9CLOT</name>
<evidence type="ECO:0000259" key="11">
    <source>
        <dbReference type="PROSITE" id="PS50885"/>
    </source>
</evidence>
<comment type="similarity">
    <text evidence="7">Belongs to the methyl-accepting chemotaxis (MCP) protein family.</text>
</comment>
<dbReference type="PROSITE" id="PS50885">
    <property type="entry name" value="HAMP"/>
    <property type="match status" value="1"/>
</dbReference>
<gene>
    <name evidence="12" type="ORF">ACJDU8_11730</name>
</gene>
<dbReference type="Gene3D" id="6.10.340.10">
    <property type="match status" value="1"/>
</dbReference>
<feature type="domain" description="Methyl-accepting transducer" evidence="10">
    <location>
        <begin position="398"/>
        <end position="621"/>
    </location>
</feature>
<evidence type="ECO:0000256" key="5">
    <source>
        <dbReference type="ARBA" id="ARBA00023136"/>
    </source>
</evidence>
<dbReference type="Gene3D" id="3.30.450.20">
    <property type="entry name" value="PAS domain"/>
    <property type="match status" value="1"/>
</dbReference>
<dbReference type="SUPFAM" id="SSF103190">
    <property type="entry name" value="Sensory domain-like"/>
    <property type="match status" value="2"/>
</dbReference>
<evidence type="ECO:0000256" key="1">
    <source>
        <dbReference type="ARBA" id="ARBA00004651"/>
    </source>
</evidence>
<evidence type="ECO:0000313" key="13">
    <source>
        <dbReference type="Proteomes" id="UP001623660"/>
    </source>
</evidence>
<dbReference type="InterPro" id="IPR029151">
    <property type="entry name" value="Sensor-like_sf"/>
</dbReference>
<dbReference type="SMART" id="SM00304">
    <property type="entry name" value="HAMP"/>
    <property type="match status" value="1"/>
</dbReference>
<dbReference type="EMBL" id="JBJHZX010000016">
    <property type="protein sequence ID" value="MFL0196227.1"/>
    <property type="molecule type" value="Genomic_DNA"/>
</dbReference>
<keyword evidence="6 8" id="KW-0807">Transducer</keyword>
<dbReference type="PROSITE" id="PS50111">
    <property type="entry name" value="CHEMOTAXIS_TRANSDUC_2"/>
    <property type="match status" value="1"/>
</dbReference>
<dbReference type="Pfam" id="PF17202">
    <property type="entry name" value="sCache_3_3"/>
    <property type="match status" value="1"/>
</dbReference>
<evidence type="ECO:0000256" key="3">
    <source>
        <dbReference type="ARBA" id="ARBA00022692"/>
    </source>
</evidence>
<evidence type="ECO:0000256" key="4">
    <source>
        <dbReference type="ARBA" id="ARBA00022989"/>
    </source>
</evidence>
<dbReference type="SUPFAM" id="SSF58104">
    <property type="entry name" value="Methyl-accepting chemotaxis protein (MCP) signaling domain"/>
    <property type="match status" value="1"/>
</dbReference>
<keyword evidence="4 9" id="KW-1133">Transmembrane helix</keyword>
<evidence type="ECO:0000313" key="12">
    <source>
        <dbReference type="EMBL" id="MFL0196227.1"/>
    </source>
</evidence>
<dbReference type="Gene3D" id="1.10.287.950">
    <property type="entry name" value="Methyl-accepting chemotaxis protein"/>
    <property type="match status" value="1"/>
</dbReference>
<evidence type="ECO:0000256" key="2">
    <source>
        <dbReference type="ARBA" id="ARBA00022475"/>
    </source>
</evidence>
<comment type="subcellular location">
    <subcellularLocation>
        <location evidence="1">Cell membrane</location>
        <topology evidence="1">Multi-pass membrane protein</topology>
    </subcellularLocation>
</comment>
<feature type="transmembrane region" description="Helical" evidence="9">
    <location>
        <begin position="292"/>
        <end position="313"/>
    </location>
</feature>
<accession>A0ABW8SJL5</accession>
<keyword evidence="5 9" id="KW-0472">Membrane</keyword>
<dbReference type="SMART" id="SM00283">
    <property type="entry name" value="MA"/>
    <property type="match status" value="1"/>
</dbReference>
<reference evidence="12 13" key="1">
    <citation type="submission" date="2024-11" db="EMBL/GenBank/DDBJ databases">
        <authorList>
            <person name="Heng Y.C."/>
            <person name="Lim A.C.H."/>
            <person name="Lee J.K.Y."/>
            <person name="Kittelmann S."/>
        </authorList>
    </citation>
    <scope>NUCLEOTIDE SEQUENCE [LARGE SCALE GENOMIC DNA]</scope>
    <source>
        <strain evidence="12 13">WILCCON 0269</strain>
    </source>
</reference>
<feature type="domain" description="HAMP" evidence="11">
    <location>
        <begin position="311"/>
        <end position="365"/>
    </location>
</feature>
<evidence type="ECO:0000256" key="8">
    <source>
        <dbReference type="PROSITE-ProRule" id="PRU00284"/>
    </source>
</evidence>
<dbReference type="Proteomes" id="UP001623660">
    <property type="component" value="Unassembled WGS sequence"/>
</dbReference>
<evidence type="ECO:0000259" key="10">
    <source>
        <dbReference type="PROSITE" id="PS50111"/>
    </source>
</evidence>
<evidence type="ECO:0000256" key="9">
    <source>
        <dbReference type="SAM" id="Phobius"/>
    </source>
</evidence>
<dbReference type="InterPro" id="IPR003660">
    <property type="entry name" value="HAMP_dom"/>
</dbReference>
<keyword evidence="13" id="KW-1185">Reference proteome</keyword>
<dbReference type="PANTHER" id="PTHR32089">
    <property type="entry name" value="METHYL-ACCEPTING CHEMOTAXIS PROTEIN MCPB"/>
    <property type="match status" value="1"/>
</dbReference>
<feature type="transmembrane region" description="Helical" evidence="9">
    <location>
        <begin position="14"/>
        <end position="37"/>
    </location>
</feature>
<comment type="caution">
    <text evidence="12">The sequence shown here is derived from an EMBL/GenBank/DDBJ whole genome shotgun (WGS) entry which is preliminary data.</text>
</comment>
<organism evidence="12 13">
    <name type="scientific">Candidatus Clostridium eludens</name>
    <dbReference type="NCBI Taxonomy" id="3381663"/>
    <lineage>
        <taxon>Bacteria</taxon>
        <taxon>Bacillati</taxon>
        <taxon>Bacillota</taxon>
        <taxon>Clostridia</taxon>
        <taxon>Eubacteriales</taxon>
        <taxon>Clostridiaceae</taxon>
        <taxon>Clostridium</taxon>
    </lineage>
</organism>
<dbReference type="InterPro" id="IPR004089">
    <property type="entry name" value="MCPsignal_dom"/>
</dbReference>
<dbReference type="InterPro" id="IPR033463">
    <property type="entry name" value="sCache_3"/>
</dbReference>
<dbReference type="CDD" id="cd06225">
    <property type="entry name" value="HAMP"/>
    <property type="match status" value="1"/>
</dbReference>